<keyword evidence="3" id="KW-0227">DNA damage</keyword>
<organism evidence="8 9">
    <name type="scientific">Athelia psychrophila</name>
    <dbReference type="NCBI Taxonomy" id="1759441"/>
    <lineage>
        <taxon>Eukaryota</taxon>
        <taxon>Fungi</taxon>
        <taxon>Dikarya</taxon>
        <taxon>Basidiomycota</taxon>
        <taxon>Agaricomycotina</taxon>
        <taxon>Agaricomycetes</taxon>
        <taxon>Agaricomycetidae</taxon>
        <taxon>Atheliales</taxon>
        <taxon>Atheliaceae</taxon>
        <taxon>Athelia</taxon>
    </lineage>
</organism>
<name>A0A166X7N1_9AGAM</name>
<evidence type="ECO:0000256" key="4">
    <source>
        <dbReference type="ARBA" id="ARBA00022769"/>
    </source>
</evidence>
<dbReference type="GO" id="GO:0009411">
    <property type="term" value="P:response to UV"/>
    <property type="evidence" value="ECO:0007669"/>
    <property type="project" value="InterPro"/>
</dbReference>
<dbReference type="Proteomes" id="UP000076532">
    <property type="component" value="Unassembled WGS sequence"/>
</dbReference>
<feature type="compositionally biased region" description="Acidic residues" evidence="7">
    <location>
        <begin position="576"/>
        <end position="585"/>
    </location>
</feature>
<dbReference type="Gene3D" id="3.20.20.150">
    <property type="entry name" value="Divalent-metal-dependent TIM barrel enzymes"/>
    <property type="match status" value="1"/>
</dbReference>
<sequence length="585" mass="64925">MNSGDDRPMPKAIKRKRIGSPELSPQVKPARKRKAHTKDVSTPMQDEINAFIDEKVAAKRRAMDATTEPKLAADDEGERPEASAIPSPKKRKPRAPKPEPVYVIPDVERLETKFKGRLGYACMNSILRNKKPASQAIFCARTCRLDSIEKNGMEWVKDLGKKNLEDMLQIIQWNEDNNIRFMRLSSDVFPFASHMKHGYSLNSDPSIVELLARVGALANKFGHRITTHPGQFTQLGSPNPNVIAASIRELAYHDEMLSGLHLGKHTIKIRSRAPSGEVISVSEEETDADADAVCIVHGGGVYGDKAATIERIKATIEELPTGARKRLVLENDELCYTAEDLLPICETLDVPLVFVDYHHDNINPSATLSPADIIARANTIFARRGIRPKQHVSEARPGAVSVMERRAHADRVKTLPMDLPETMGAYLFQAKDKEQAVLHLYRIYGLETVTVASLRPPTENPTMHTNGRKSNKKATKIQPGPKELETEDADEDSNVCEDETVPIEDLGNGSHSAAQTPQKERQEQVPRPTPGSTRSLRIRAKALLRDAAVSGSDVEESDSKPLPKKSQSKRRRKAVDDDDFLPSLD</sequence>
<feature type="compositionally biased region" description="Acidic residues" evidence="7">
    <location>
        <begin position="485"/>
        <end position="502"/>
    </location>
</feature>
<feature type="compositionally biased region" description="Basic residues" evidence="7">
    <location>
        <begin position="466"/>
        <end position="475"/>
    </location>
</feature>
<dbReference type="PANTHER" id="PTHR31290:SF5">
    <property type="entry name" value="UV-DAMAGE ENDONUCLEASE"/>
    <property type="match status" value="1"/>
</dbReference>
<dbReference type="Pfam" id="PF03851">
    <property type="entry name" value="UvdE"/>
    <property type="match status" value="2"/>
</dbReference>
<dbReference type="GO" id="GO:0005634">
    <property type="term" value="C:nucleus"/>
    <property type="evidence" value="ECO:0007669"/>
    <property type="project" value="TreeGrafter"/>
</dbReference>
<feature type="region of interest" description="Disordered" evidence="7">
    <location>
        <begin position="455"/>
        <end position="585"/>
    </location>
</feature>
<keyword evidence="6" id="KW-0234">DNA repair</keyword>
<dbReference type="GO" id="GO:0005739">
    <property type="term" value="C:mitochondrion"/>
    <property type="evidence" value="ECO:0007669"/>
    <property type="project" value="TreeGrafter"/>
</dbReference>
<dbReference type="GO" id="GO:0043504">
    <property type="term" value="P:mitochondrial DNA repair"/>
    <property type="evidence" value="ECO:0007669"/>
    <property type="project" value="TreeGrafter"/>
</dbReference>
<dbReference type="AlphaFoldDB" id="A0A166X7N1"/>
<dbReference type="SUPFAM" id="SSF51658">
    <property type="entry name" value="Xylose isomerase-like"/>
    <property type="match status" value="1"/>
</dbReference>
<dbReference type="GO" id="GO:0006289">
    <property type="term" value="P:nucleotide-excision repair"/>
    <property type="evidence" value="ECO:0007669"/>
    <property type="project" value="InterPro"/>
</dbReference>
<keyword evidence="4" id="KW-0228">DNA excision</keyword>
<keyword evidence="2" id="KW-0255">Endonuclease</keyword>
<evidence type="ECO:0000313" key="8">
    <source>
        <dbReference type="EMBL" id="KZP34503.1"/>
    </source>
</evidence>
<dbReference type="NCBIfam" id="TIGR00629">
    <property type="entry name" value="uvde"/>
    <property type="match status" value="1"/>
</dbReference>
<evidence type="ECO:0000256" key="1">
    <source>
        <dbReference type="ARBA" id="ARBA00022722"/>
    </source>
</evidence>
<feature type="region of interest" description="Disordered" evidence="7">
    <location>
        <begin position="1"/>
        <end position="47"/>
    </location>
</feature>
<dbReference type="InterPro" id="IPR036237">
    <property type="entry name" value="Xyl_isomerase-like_sf"/>
</dbReference>
<proteinExistence type="predicted"/>
<evidence type="ECO:0000313" key="9">
    <source>
        <dbReference type="Proteomes" id="UP000076532"/>
    </source>
</evidence>
<dbReference type="InterPro" id="IPR004601">
    <property type="entry name" value="UvdE"/>
</dbReference>
<evidence type="ECO:0000256" key="7">
    <source>
        <dbReference type="SAM" id="MobiDB-lite"/>
    </source>
</evidence>
<dbReference type="EMBL" id="KV417480">
    <property type="protein sequence ID" value="KZP34503.1"/>
    <property type="molecule type" value="Genomic_DNA"/>
</dbReference>
<keyword evidence="5" id="KW-0378">Hydrolase</keyword>
<keyword evidence="9" id="KW-1185">Reference proteome</keyword>
<dbReference type="GO" id="GO:0004519">
    <property type="term" value="F:endonuclease activity"/>
    <property type="evidence" value="ECO:0007669"/>
    <property type="project" value="UniProtKB-KW"/>
</dbReference>
<keyword evidence="1" id="KW-0540">Nuclease</keyword>
<dbReference type="PANTHER" id="PTHR31290">
    <property type="entry name" value="UV-DAMAGE ENDONUCLEASE"/>
    <property type="match status" value="1"/>
</dbReference>
<evidence type="ECO:0000256" key="6">
    <source>
        <dbReference type="ARBA" id="ARBA00023204"/>
    </source>
</evidence>
<evidence type="ECO:0000256" key="3">
    <source>
        <dbReference type="ARBA" id="ARBA00022763"/>
    </source>
</evidence>
<reference evidence="8 9" key="1">
    <citation type="journal article" date="2016" name="Mol. Biol. Evol.">
        <title>Comparative Genomics of Early-Diverging Mushroom-Forming Fungi Provides Insights into the Origins of Lignocellulose Decay Capabilities.</title>
        <authorList>
            <person name="Nagy L.G."/>
            <person name="Riley R."/>
            <person name="Tritt A."/>
            <person name="Adam C."/>
            <person name="Daum C."/>
            <person name="Floudas D."/>
            <person name="Sun H."/>
            <person name="Yadav J.S."/>
            <person name="Pangilinan J."/>
            <person name="Larsson K.H."/>
            <person name="Matsuura K."/>
            <person name="Barry K."/>
            <person name="Labutti K."/>
            <person name="Kuo R."/>
            <person name="Ohm R.A."/>
            <person name="Bhattacharya S.S."/>
            <person name="Shirouzu T."/>
            <person name="Yoshinaga Y."/>
            <person name="Martin F.M."/>
            <person name="Grigoriev I.V."/>
            <person name="Hibbett D.S."/>
        </authorList>
    </citation>
    <scope>NUCLEOTIDE SEQUENCE [LARGE SCALE GENOMIC DNA]</scope>
    <source>
        <strain evidence="8 9">CBS 109695</strain>
    </source>
</reference>
<dbReference type="GO" id="GO:0016787">
    <property type="term" value="F:hydrolase activity"/>
    <property type="evidence" value="ECO:0007669"/>
    <property type="project" value="UniProtKB-KW"/>
</dbReference>
<protein>
    <submittedName>
        <fullName evidence="8">UV-endonuclease UvdE</fullName>
    </submittedName>
</protein>
<evidence type="ECO:0000256" key="5">
    <source>
        <dbReference type="ARBA" id="ARBA00022801"/>
    </source>
</evidence>
<accession>A0A166X7N1</accession>
<feature type="region of interest" description="Disordered" evidence="7">
    <location>
        <begin position="60"/>
        <end position="98"/>
    </location>
</feature>
<dbReference type="OrthoDB" id="541883at2759"/>
<feature type="compositionally biased region" description="Basic residues" evidence="7">
    <location>
        <begin position="562"/>
        <end position="573"/>
    </location>
</feature>
<evidence type="ECO:0000256" key="2">
    <source>
        <dbReference type="ARBA" id="ARBA00022759"/>
    </source>
</evidence>
<dbReference type="STRING" id="436010.A0A166X7N1"/>
<gene>
    <name evidence="8" type="ORF">FIBSPDRAFT_809829</name>
</gene>